<dbReference type="Proteomes" id="UP000539313">
    <property type="component" value="Unassembled WGS sequence"/>
</dbReference>
<evidence type="ECO:0000313" key="2">
    <source>
        <dbReference type="EMBL" id="MBA9004545.1"/>
    </source>
</evidence>
<evidence type="ECO:0000313" key="3">
    <source>
        <dbReference type="Proteomes" id="UP000539313"/>
    </source>
</evidence>
<keyword evidence="3" id="KW-1185">Reference proteome</keyword>
<gene>
    <name evidence="2" type="ORF">HNR21_003427</name>
</gene>
<dbReference type="InterPro" id="IPR046342">
    <property type="entry name" value="CBS_dom_sf"/>
</dbReference>
<feature type="domain" description="CBS" evidence="1">
    <location>
        <begin position="7"/>
        <end position="54"/>
    </location>
</feature>
<feature type="domain" description="CBS" evidence="1">
    <location>
        <begin position="97"/>
        <end position="149"/>
    </location>
</feature>
<accession>A0A7W3R9P2</accession>
<comment type="caution">
    <text evidence="2">The sequence shown here is derived from an EMBL/GenBank/DDBJ whole genome shotgun (WGS) entry which is preliminary data.</text>
</comment>
<dbReference type="SUPFAM" id="SSF54631">
    <property type="entry name" value="CBS-domain pair"/>
    <property type="match status" value="1"/>
</dbReference>
<dbReference type="InterPro" id="IPR000644">
    <property type="entry name" value="CBS_dom"/>
</dbReference>
<dbReference type="AlphaFoldDB" id="A0A7W3R9P2"/>
<dbReference type="RefSeq" id="WP_182705972.1">
    <property type="nucleotide sequence ID" value="NZ_JACJII010000001.1"/>
</dbReference>
<dbReference type="Pfam" id="PF00571">
    <property type="entry name" value="CBS"/>
    <property type="match status" value="2"/>
</dbReference>
<protein>
    <submittedName>
        <fullName evidence="2">CBS domain-containing protein</fullName>
    </submittedName>
</protein>
<dbReference type="CDD" id="cd17788">
    <property type="entry name" value="CBS_pair_bac"/>
    <property type="match status" value="1"/>
</dbReference>
<proteinExistence type="predicted"/>
<dbReference type="EMBL" id="JACJII010000001">
    <property type="protein sequence ID" value="MBA9004545.1"/>
    <property type="molecule type" value="Genomic_DNA"/>
</dbReference>
<organism evidence="2 3">
    <name type="scientific">Thermomonospora cellulosilytica</name>
    <dbReference type="NCBI Taxonomy" id="1411118"/>
    <lineage>
        <taxon>Bacteria</taxon>
        <taxon>Bacillati</taxon>
        <taxon>Actinomycetota</taxon>
        <taxon>Actinomycetes</taxon>
        <taxon>Streptosporangiales</taxon>
        <taxon>Thermomonosporaceae</taxon>
        <taxon>Thermomonospora</taxon>
    </lineage>
</organism>
<reference evidence="2 3" key="1">
    <citation type="submission" date="2020-08" db="EMBL/GenBank/DDBJ databases">
        <title>Sequencing the genomes of 1000 actinobacteria strains.</title>
        <authorList>
            <person name="Klenk H.-P."/>
        </authorList>
    </citation>
    <scope>NUCLEOTIDE SEQUENCE [LARGE SCALE GENOMIC DNA]</scope>
    <source>
        <strain evidence="2 3">DSM 45823</strain>
    </source>
</reference>
<dbReference type="Gene3D" id="3.10.580.10">
    <property type="entry name" value="CBS-domain"/>
    <property type="match status" value="1"/>
</dbReference>
<name>A0A7W3R9P2_9ACTN</name>
<sequence length="153" mass="16490">MRARELAREFPVIGLDSDAMEAARLMVGRRLPGLIVVDDAMHPVAVLPGSQILRFAVPQYVQDDPALAHVYAERQADRLCERLRGRKVRDLLHQDLKRVPAVDGDATAMEIAALMAAAHSPLVAVVESGGGSDPPMIGAITVVDLLERILPSA</sequence>
<evidence type="ECO:0000259" key="1">
    <source>
        <dbReference type="Pfam" id="PF00571"/>
    </source>
</evidence>